<organism evidence="1 2">
    <name type="scientific">Lasiosphaeris hirsuta</name>
    <dbReference type="NCBI Taxonomy" id="260670"/>
    <lineage>
        <taxon>Eukaryota</taxon>
        <taxon>Fungi</taxon>
        <taxon>Dikarya</taxon>
        <taxon>Ascomycota</taxon>
        <taxon>Pezizomycotina</taxon>
        <taxon>Sordariomycetes</taxon>
        <taxon>Sordariomycetidae</taxon>
        <taxon>Sordariales</taxon>
        <taxon>Lasiosphaeriaceae</taxon>
        <taxon>Lasiosphaeris</taxon>
    </lineage>
</organism>
<evidence type="ECO:0000313" key="2">
    <source>
        <dbReference type="Proteomes" id="UP001172102"/>
    </source>
</evidence>
<keyword evidence="2" id="KW-1185">Reference proteome</keyword>
<reference evidence="1" key="1">
    <citation type="submission" date="2023-06" db="EMBL/GenBank/DDBJ databases">
        <title>Genome-scale phylogeny and comparative genomics of the fungal order Sordariales.</title>
        <authorList>
            <consortium name="Lawrence Berkeley National Laboratory"/>
            <person name="Hensen N."/>
            <person name="Bonometti L."/>
            <person name="Westerberg I."/>
            <person name="Brannstrom I.O."/>
            <person name="Guillou S."/>
            <person name="Cros-Aarteil S."/>
            <person name="Calhoun S."/>
            <person name="Haridas S."/>
            <person name="Kuo A."/>
            <person name="Mondo S."/>
            <person name="Pangilinan J."/>
            <person name="Riley R."/>
            <person name="Labutti K."/>
            <person name="Andreopoulos B."/>
            <person name="Lipzen A."/>
            <person name="Chen C."/>
            <person name="Yanf M."/>
            <person name="Daum C."/>
            <person name="Ng V."/>
            <person name="Clum A."/>
            <person name="Steindorff A."/>
            <person name="Ohm R."/>
            <person name="Martin F."/>
            <person name="Silar P."/>
            <person name="Natvig D."/>
            <person name="Lalanne C."/>
            <person name="Gautier V."/>
            <person name="Ament-Velasquez S.L."/>
            <person name="Kruys A."/>
            <person name="Hutchinson M.I."/>
            <person name="Powell A.J."/>
            <person name="Barry K."/>
            <person name="Miller A.N."/>
            <person name="Grigoriev I.V."/>
            <person name="Debuchy R."/>
            <person name="Gladieux P."/>
            <person name="Thoren M.H."/>
            <person name="Johannesson H."/>
        </authorList>
    </citation>
    <scope>NUCLEOTIDE SEQUENCE</scope>
    <source>
        <strain evidence="1">SMH4607-1</strain>
    </source>
</reference>
<accession>A0AA40A3R5</accession>
<dbReference type="EMBL" id="JAUKUA010000006">
    <property type="protein sequence ID" value="KAK0708713.1"/>
    <property type="molecule type" value="Genomic_DNA"/>
</dbReference>
<protein>
    <submittedName>
        <fullName evidence="1">Uncharacterized protein</fullName>
    </submittedName>
</protein>
<dbReference type="AlphaFoldDB" id="A0AA40A3R5"/>
<proteinExistence type="predicted"/>
<name>A0AA40A3R5_9PEZI</name>
<gene>
    <name evidence="1" type="ORF">B0H67DRAFT_346775</name>
</gene>
<evidence type="ECO:0000313" key="1">
    <source>
        <dbReference type="EMBL" id="KAK0708713.1"/>
    </source>
</evidence>
<dbReference type="Proteomes" id="UP001172102">
    <property type="component" value="Unassembled WGS sequence"/>
</dbReference>
<comment type="caution">
    <text evidence="1">The sequence shown here is derived from an EMBL/GenBank/DDBJ whole genome shotgun (WGS) entry which is preliminary data.</text>
</comment>
<sequence length="232" mass="24996">MNPNGVIGLRTSARGLLSVLFRHDDPTTQLEALESDLITIETYLGRLKAALSDQQQVLDWGGFLHDLQSALDELQETLENDGDAVQLAGSADPGAVERIMRFSRDVPIYSLLLDAALAVVSSQSGPPTPASDEGAGTFVSLNQAIEAFQKGSTMPASSSRRRLTGSFDALDPEMQSRYGCIVWSLLCADTRAALKNCLAPEHRLSLAASWICAVRIPRNVPPPPSQYKSLTS</sequence>